<keyword evidence="2" id="KW-1185">Reference proteome</keyword>
<accession>A0A7G2C6V8</accession>
<evidence type="ECO:0000313" key="2">
    <source>
        <dbReference type="Proteomes" id="UP000515908"/>
    </source>
</evidence>
<evidence type="ECO:0008006" key="3">
    <source>
        <dbReference type="Google" id="ProtNLM"/>
    </source>
</evidence>
<dbReference type="EMBL" id="LR877149">
    <property type="protein sequence ID" value="CAD2215466.1"/>
    <property type="molecule type" value="Genomic_DNA"/>
</dbReference>
<dbReference type="VEuPathDB" id="TriTrypDB:ADEAN_000292100"/>
<dbReference type="Gene3D" id="3.30.950.30">
    <property type="entry name" value="Schlafen, AAA domain"/>
    <property type="match status" value="1"/>
</dbReference>
<sequence length="578" mass="64077">MPNIVDLCKYNGAYSKQIAADIETSKALAAAVNTMQHEGVLSVELQFHLSSKATPYQGELRELKDEFFRCVDRALVRVYPPLDPMHVLTHPIVFEESPDQHDVSARVIVTKADGQSMPCKVDGVEVKPFKNASAAPSGSDAASAFDDDLWQRARAANAKVDDEIDENNQEKLVKFKSRLSRFCAERIINEANWALGKEVRASKTRQKQSTLSVPPRYKDIADAAQKSKGSNALLHADGRGLQFNASVVGYVGHYAVLGVRKSDRTFYVVARIPKPEFVGEVHINGNKRSRAASEIQLENVKNVLPYRKERDITILDEFPVVSVRAHRVRYGRTKTPERDPEIVMEEVFMMEEVGTAPEEGDDSPTHVVENTLTDIIVLVQQSCNRFLADRLRYSEYLGESDSVKGDLVRTADNLFVKLNDCASPRFRKVRGKDRVGNNTAPVVHACRDIQGLTEGPMVEFKQRVSAGQDEEEQAETNRQQYSVMRLRGTIAGMASLHGGVVLIGVGDSGAVVGHPSGEVTSQLYTSAFFPAMVTGAVTLVEIRATSEGETVKKAMPKDWWKNPGRGENFRGGWRSWEG</sequence>
<dbReference type="InterPro" id="IPR038461">
    <property type="entry name" value="Schlafen_AlbA_2_dom_sf"/>
</dbReference>
<gene>
    <name evidence="1" type="ORF">ADEAN_000292100</name>
</gene>
<name>A0A7G2C6V8_9TRYP</name>
<reference evidence="1 2" key="1">
    <citation type="submission" date="2020-08" db="EMBL/GenBank/DDBJ databases">
        <authorList>
            <person name="Newling K."/>
            <person name="Davey J."/>
            <person name="Forrester S."/>
        </authorList>
    </citation>
    <scope>NUCLEOTIDE SEQUENCE [LARGE SCALE GENOMIC DNA]</scope>
    <source>
        <strain evidence="2">Crithidia deanei Carvalho (ATCC PRA-265)</strain>
    </source>
</reference>
<organism evidence="1 2">
    <name type="scientific">Angomonas deanei</name>
    <dbReference type="NCBI Taxonomy" id="59799"/>
    <lineage>
        <taxon>Eukaryota</taxon>
        <taxon>Discoba</taxon>
        <taxon>Euglenozoa</taxon>
        <taxon>Kinetoplastea</taxon>
        <taxon>Metakinetoplastina</taxon>
        <taxon>Trypanosomatida</taxon>
        <taxon>Trypanosomatidae</taxon>
        <taxon>Strigomonadinae</taxon>
        <taxon>Angomonas</taxon>
    </lineage>
</organism>
<dbReference type="AlphaFoldDB" id="A0A7G2C6V8"/>
<evidence type="ECO:0000313" key="1">
    <source>
        <dbReference type="EMBL" id="CAD2215466.1"/>
    </source>
</evidence>
<dbReference type="Proteomes" id="UP000515908">
    <property type="component" value="Chromosome 05"/>
</dbReference>
<proteinExistence type="predicted"/>
<protein>
    <recommendedName>
        <fullName evidence="3">Divergent AAA domain containing protein</fullName>
    </recommendedName>
</protein>